<gene>
    <name evidence="2" type="ORF">MOQ_002556</name>
</gene>
<protein>
    <submittedName>
        <fullName evidence="2">Uncharacterized protein</fullName>
    </submittedName>
</protein>
<dbReference type="AlphaFoldDB" id="K2N6K5"/>
<dbReference type="Proteomes" id="UP000007350">
    <property type="component" value="Unassembled WGS sequence"/>
</dbReference>
<comment type="caution">
    <text evidence="2">The sequence shown here is derived from an EMBL/GenBank/DDBJ whole genome shotgun (WGS) entry which is preliminary data.</text>
</comment>
<feature type="compositionally biased region" description="Low complexity" evidence="1">
    <location>
        <begin position="222"/>
        <end position="243"/>
    </location>
</feature>
<proteinExistence type="predicted"/>
<dbReference type="EMBL" id="AHKC01009131">
    <property type="protein sequence ID" value="EKF33574.1"/>
    <property type="molecule type" value="Genomic_DNA"/>
</dbReference>
<evidence type="ECO:0000256" key="1">
    <source>
        <dbReference type="SAM" id="MobiDB-lite"/>
    </source>
</evidence>
<feature type="region of interest" description="Disordered" evidence="1">
    <location>
        <begin position="212"/>
        <end position="243"/>
    </location>
</feature>
<dbReference type="OrthoDB" id="247308at2759"/>
<feature type="compositionally biased region" description="Polar residues" evidence="1">
    <location>
        <begin position="212"/>
        <end position="221"/>
    </location>
</feature>
<sequence length="268" mass="28574">MLSLDSYIYPRGGAAASFSSPLMDCTSAIHNSDNIQNGAPLFATVKSVNGVASARIVKEMTFVTSEAQKIVFPIKHTNNPYTRTSVDGSPCVPTSPLSAEVRFLMSYKEEDTKSLNTLLSTSNEPRMMVTVAKNSCSALQGSTKKGVFPPAPRSSTTKQSAYRSQPFVRTAATAAAVAATTPTVMSTNSISTESTLSSTHATARRLELQNIRTNTSHQSPHTNTSGSSAAATTTTTATSTSVTHVRCKRVYVNGRPMTVWLNGNEHSQ</sequence>
<organism evidence="2 3">
    <name type="scientific">Trypanosoma cruzi marinkellei</name>
    <dbReference type="NCBI Taxonomy" id="85056"/>
    <lineage>
        <taxon>Eukaryota</taxon>
        <taxon>Discoba</taxon>
        <taxon>Euglenozoa</taxon>
        <taxon>Kinetoplastea</taxon>
        <taxon>Metakinetoplastina</taxon>
        <taxon>Trypanosomatida</taxon>
        <taxon>Trypanosomatidae</taxon>
        <taxon>Trypanosoma</taxon>
        <taxon>Schizotrypanum</taxon>
    </lineage>
</organism>
<feature type="region of interest" description="Disordered" evidence="1">
    <location>
        <begin position="140"/>
        <end position="161"/>
    </location>
</feature>
<name>K2N6K5_TRYCR</name>
<keyword evidence="3" id="KW-1185">Reference proteome</keyword>
<accession>K2N6K5</accession>
<evidence type="ECO:0000313" key="3">
    <source>
        <dbReference type="Proteomes" id="UP000007350"/>
    </source>
</evidence>
<evidence type="ECO:0000313" key="2">
    <source>
        <dbReference type="EMBL" id="EKF33574.1"/>
    </source>
</evidence>
<reference evidence="2 3" key="1">
    <citation type="journal article" date="2012" name="BMC Genomics">
        <title>Comparative genomic analysis of human infective Trypanosoma cruzi lineages with the bat-restricted subspecies T. cruzi marinkellei.</title>
        <authorList>
            <person name="Franzen O."/>
            <person name="Talavera-Lopez C."/>
            <person name="Ochaya S."/>
            <person name="Butler C.E."/>
            <person name="Messenger L.A."/>
            <person name="Lewis M.D."/>
            <person name="Llewellyn M.S."/>
            <person name="Marinkelle C.J."/>
            <person name="Tyler K.M."/>
            <person name="Miles M.A."/>
            <person name="Andersson B."/>
        </authorList>
    </citation>
    <scope>NUCLEOTIDE SEQUENCE [LARGE SCALE GENOMIC DNA]</scope>
    <source>
        <strain evidence="2 3">B7</strain>
    </source>
</reference>